<accession>A0A834J546</accession>
<comment type="caution">
    <text evidence="2">The sequence shown here is derived from an EMBL/GenBank/DDBJ whole genome shotgun (WGS) entry which is preliminary data.</text>
</comment>
<gene>
    <name evidence="2" type="ORF">HZH68_015812</name>
</gene>
<evidence type="ECO:0000313" key="3">
    <source>
        <dbReference type="Proteomes" id="UP000617340"/>
    </source>
</evidence>
<sequence length="112" mass="12146">MVCCEEQISVYIGAIIASCRPPKCYANCLMPEPLRLSISRVSITAKLLLKKVKEKLVQETGREMGTYGNSLGVAGVVELGKMLVEGREKRNGANHLGNQRPEANTVNSDNGV</sequence>
<protein>
    <submittedName>
        <fullName evidence="2">Uncharacterized protein</fullName>
    </submittedName>
</protein>
<organism evidence="2 3">
    <name type="scientific">Vespula germanica</name>
    <name type="common">German yellow jacket</name>
    <name type="synonym">Paravespula germanica</name>
    <dbReference type="NCBI Taxonomy" id="30212"/>
    <lineage>
        <taxon>Eukaryota</taxon>
        <taxon>Metazoa</taxon>
        <taxon>Ecdysozoa</taxon>
        <taxon>Arthropoda</taxon>
        <taxon>Hexapoda</taxon>
        <taxon>Insecta</taxon>
        <taxon>Pterygota</taxon>
        <taxon>Neoptera</taxon>
        <taxon>Endopterygota</taxon>
        <taxon>Hymenoptera</taxon>
        <taxon>Apocrita</taxon>
        <taxon>Aculeata</taxon>
        <taxon>Vespoidea</taxon>
        <taxon>Vespidae</taxon>
        <taxon>Vespinae</taxon>
        <taxon>Vespula</taxon>
    </lineage>
</organism>
<proteinExistence type="predicted"/>
<dbReference type="AlphaFoldDB" id="A0A834J546"/>
<feature type="region of interest" description="Disordered" evidence="1">
    <location>
        <begin position="90"/>
        <end position="112"/>
    </location>
</feature>
<name>A0A834J546_VESGE</name>
<dbReference type="EMBL" id="JACSDZ010000021">
    <property type="protein sequence ID" value="KAF7381939.1"/>
    <property type="molecule type" value="Genomic_DNA"/>
</dbReference>
<reference evidence="2" key="1">
    <citation type="journal article" date="2020" name="G3 (Bethesda)">
        <title>High-Quality Assemblies for Three Invasive Social Wasps from the &lt;i&gt;Vespula&lt;/i&gt; Genus.</title>
        <authorList>
            <person name="Harrop T.W.R."/>
            <person name="Guhlin J."/>
            <person name="McLaughlin G.M."/>
            <person name="Permina E."/>
            <person name="Stockwell P."/>
            <person name="Gilligan J."/>
            <person name="Le Lec M.F."/>
            <person name="Gruber M.A.M."/>
            <person name="Quinn O."/>
            <person name="Lovegrove M."/>
            <person name="Duncan E.J."/>
            <person name="Remnant E.J."/>
            <person name="Van Eeckhoven J."/>
            <person name="Graham B."/>
            <person name="Knapp R.A."/>
            <person name="Langford K.W."/>
            <person name="Kronenberg Z."/>
            <person name="Press M.O."/>
            <person name="Eacker S.M."/>
            <person name="Wilson-Rankin E.E."/>
            <person name="Purcell J."/>
            <person name="Lester P.J."/>
            <person name="Dearden P.K."/>
        </authorList>
    </citation>
    <scope>NUCLEOTIDE SEQUENCE</scope>
    <source>
        <strain evidence="2">Linc-1</strain>
    </source>
</reference>
<evidence type="ECO:0000256" key="1">
    <source>
        <dbReference type="SAM" id="MobiDB-lite"/>
    </source>
</evidence>
<evidence type="ECO:0000313" key="2">
    <source>
        <dbReference type="EMBL" id="KAF7381939.1"/>
    </source>
</evidence>
<feature type="compositionally biased region" description="Polar residues" evidence="1">
    <location>
        <begin position="101"/>
        <end position="112"/>
    </location>
</feature>
<dbReference type="Proteomes" id="UP000617340">
    <property type="component" value="Unassembled WGS sequence"/>
</dbReference>
<keyword evidence="3" id="KW-1185">Reference proteome</keyword>